<feature type="active site" description="Proton donor; for dehydratase activity" evidence="14">
    <location>
        <position position="1114"/>
    </location>
</feature>
<evidence type="ECO:0000256" key="14">
    <source>
        <dbReference type="PROSITE-ProRule" id="PRU01363"/>
    </source>
</evidence>
<dbReference type="Gene3D" id="3.40.50.720">
    <property type="entry name" value="NAD(P)-binding Rossmann-like Domain"/>
    <property type="match status" value="5"/>
</dbReference>
<protein>
    <recommendedName>
        <fullName evidence="13">6-deoxyerythronolide-B synthase</fullName>
        <ecNumber evidence="13">2.3.1.94</ecNumber>
    </recommendedName>
</protein>
<dbReference type="InterPro" id="IPR049900">
    <property type="entry name" value="PKS_mFAS_DH"/>
</dbReference>
<evidence type="ECO:0000256" key="7">
    <source>
        <dbReference type="ARBA" id="ARBA00023268"/>
    </source>
</evidence>
<evidence type="ECO:0000313" key="18">
    <source>
        <dbReference type="EMBL" id="TQI93655.1"/>
    </source>
</evidence>
<feature type="region of interest" description="C-terminal hotdog fold" evidence="14">
    <location>
        <begin position="1053"/>
        <end position="1190"/>
    </location>
</feature>
<feature type="region of interest" description="N-terminal hotdog fold" evidence="14">
    <location>
        <begin position="917"/>
        <end position="1041"/>
    </location>
</feature>
<dbReference type="InterPro" id="IPR014030">
    <property type="entry name" value="Ketoacyl_synth_N"/>
</dbReference>
<dbReference type="InterPro" id="IPR036736">
    <property type="entry name" value="ACP-like_sf"/>
</dbReference>
<keyword evidence="2" id="KW-0596">Phosphopantetheine</keyword>
<dbReference type="NCBIfam" id="NF045894">
    <property type="entry name" value="PKS_plus_SDR"/>
    <property type="match status" value="3"/>
</dbReference>
<feature type="domain" description="Carrier" evidence="15">
    <location>
        <begin position="6198"/>
        <end position="6273"/>
    </location>
</feature>
<dbReference type="InterPro" id="IPR032821">
    <property type="entry name" value="PKS_assoc"/>
</dbReference>
<dbReference type="SUPFAM" id="SSF53901">
    <property type="entry name" value="Thiolase-like"/>
    <property type="match status" value="5"/>
</dbReference>
<keyword evidence="5" id="KW-0677">Repeat</keyword>
<dbReference type="GO" id="GO:0031177">
    <property type="term" value="F:phosphopantetheine binding"/>
    <property type="evidence" value="ECO:0007669"/>
    <property type="project" value="InterPro"/>
</dbReference>
<dbReference type="Pfam" id="PF21089">
    <property type="entry name" value="PKS_DH_N"/>
    <property type="match status" value="1"/>
</dbReference>
<dbReference type="FunFam" id="3.40.47.10:FF:000019">
    <property type="entry name" value="Polyketide synthase type I"/>
    <property type="match status" value="5"/>
</dbReference>
<dbReference type="SMART" id="SM00827">
    <property type="entry name" value="PKS_AT"/>
    <property type="match status" value="5"/>
</dbReference>
<feature type="domain" description="Ketosynthase family 3 (KS3)" evidence="16">
    <location>
        <begin position="6289"/>
        <end position="6714"/>
    </location>
</feature>
<keyword evidence="7" id="KW-0511">Multifunctional enzyme</keyword>
<keyword evidence="19" id="KW-1185">Reference proteome</keyword>
<evidence type="ECO:0000313" key="19">
    <source>
        <dbReference type="Proteomes" id="UP000320876"/>
    </source>
</evidence>
<dbReference type="Pfam" id="PF14765">
    <property type="entry name" value="PS-DH"/>
    <property type="match status" value="1"/>
</dbReference>
<dbReference type="Gene3D" id="3.40.47.10">
    <property type="match status" value="5"/>
</dbReference>
<keyword evidence="3" id="KW-0597">Phosphoprotein</keyword>
<dbReference type="GO" id="GO:0047879">
    <property type="term" value="F:erythronolide synthase activity"/>
    <property type="evidence" value="ECO:0007669"/>
    <property type="project" value="UniProtKB-EC"/>
</dbReference>
<dbReference type="InterPro" id="IPR057326">
    <property type="entry name" value="KR_dom"/>
</dbReference>
<comment type="catalytic activity">
    <reaction evidence="9">
        <text>6 (S)-methylmalonyl-CoA + propanoyl-CoA + 6 NADPH + 12 H(+) = 6-deoxyerythronolide B + 6 CO2 + 6 NADP(+) + 7 CoA + H2O</text>
        <dbReference type="Rhea" id="RHEA:23068"/>
        <dbReference type="ChEBI" id="CHEBI:15377"/>
        <dbReference type="ChEBI" id="CHEBI:15378"/>
        <dbReference type="ChEBI" id="CHEBI:16089"/>
        <dbReference type="ChEBI" id="CHEBI:16526"/>
        <dbReference type="ChEBI" id="CHEBI:57287"/>
        <dbReference type="ChEBI" id="CHEBI:57327"/>
        <dbReference type="ChEBI" id="CHEBI:57392"/>
        <dbReference type="ChEBI" id="CHEBI:57783"/>
        <dbReference type="ChEBI" id="CHEBI:58349"/>
        <dbReference type="EC" id="2.3.1.94"/>
    </reaction>
</comment>
<evidence type="ECO:0000259" key="16">
    <source>
        <dbReference type="PROSITE" id="PS52004"/>
    </source>
</evidence>
<evidence type="ECO:0000259" key="17">
    <source>
        <dbReference type="PROSITE" id="PS52019"/>
    </source>
</evidence>
<accession>A0A542CS51</accession>
<comment type="cofactor">
    <cofactor evidence="1">
        <name>pantetheine 4'-phosphate</name>
        <dbReference type="ChEBI" id="CHEBI:47942"/>
    </cofactor>
</comment>
<comment type="caution">
    <text evidence="18">The sequence shown here is derived from an EMBL/GenBank/DDBJ whole genome shotgun (WGS) entry which is preliminary data.</text>
</comment>
<proteinExistence type="predicted"/>
<evidence type="ECO:0000256" key="8">
    <source>
        <dbReference type="ARBA" id="ARBA00023315"/>
    </source>
</evidence>
<feature type="domain" description="Ketosynthase family 3 (KS3)" evidence="16">
    <location>
        <begin position="3237"/>
        <end position="3661"/>
    </location>
</feature>
<evidence type="ECO:0000256" key="6">
    <source>
        <dbReference type="ARBA" id="ARBA00023194"/>
    </source>
</evidence>
<feature type="domain" description="Ketosynthase family 3 (KS3)" evidence="16">
    <location>
        <begin position="35"/>
        <end position="450"/>
    </location>
</feature>
<dbReference type="InterPro" id="IPR006162">
    <property type="entry name" value="Ppantetheine_attach_site"/>
</dbReference>
<organism evidence="18 19">
    <name type="scientific">Amycolatopsis cihanbeyliensis</name>
    <dbReference type="NCBI Taxonomy" id="1128664"/>
    <lineage>
        <taxon>Bacteria</taxon>
        <taxon>Bacillati</taxon>
        <taxon>Actinomycetota</taxon>
        <taxon>Actinomycetes</taxon>
        <taxon>Pseudonocardiales</taxon>
        <taxon>Pseudonocardiaceae</taxon>
        <taxon>Amycolatopsis</taxon>
    </lineage>
</organism>
<dbReference type="EMBL" id="VFML01000002">
    <property type="protein sequence ID" value="TQI93655.1"/>
    <property type="molecule type" value="Genomic_DNA"/>
</dbReference>
<dbReference type="SMART" id="SM00822">
    <property type="entry name" value="PKS_KR"/>
    <property type="match status" value="5"/>
</dbReference>
<dbReference type="InterPro" id="IPR016036">
    <property type="entry name" value="Malonyl_transacylase_ACP-bd"/>
</dbReference>
<dbReference type="GO" id="GO:0004315">
    <property type="term" value="F:3-oxoacyl-[acyl-carrier-protein] synthase activity"/>
    <property type="evidence" value="ECO:0007669"/>
    <property type="project" value="InterPro"/>
</dbReference>
<dbReference type="InterPro" id="IPR013968">
    <property type="entry name" value="PKS_KR"/>
</dbReference>
<dbReference type="InterPro" id="IPR055123">
    <property type="entry name" value="SpnB-like_Rossmann"/>
</dbReference>
<name>A0A542CS51_AMYCI</name>
<dbReference type="InterPro" id="IPR018201">
    <property type="entry name" value="Ketoacyl_synth_AS"/>
</dbReference>
<dbReference type="InterPro" id="IPR041618">
    <property type="entry name" value="PKS_DE"/>
</dbReference>
<keyword evidence="4" id="KW-0808">Transferase</keyword>
<dbReference type="Gene3D" id="3.30.70.3290">
    <property type="match status" value="5"/>
</dbReference>
<dbReference type="InterPro" id="IPR042104">
    <property type="entry name" value="PKS_dehydratase_sf"/>
</dbReference>
<dbReference type="InterPro" id="IPR036291">
    <property type="entry name" value="NAD(P)-bd_dom_sf"/>
</dbReference>
<gene>
    <name evidence="18" type="ORF">FB471_5794</name>
</gene>
<evidence type="ECO:0000256" key="13">
    <source>
        <dbReference type="ARBA" id="ARBA00066981"/>
    </source>
</evidence>
<evidence type="ECO:0000256" key="9">
    <source>
        <dbReference type="ARBA" id="ARBA00052442"/>
    </source>
</evidence>
<dbReference type="PROSITE" id="PS52019">
    <property type="entry name" value="PKS_MFAS_DH"/>
    <property type="match status" value="1"/>
</dbReference>
<dbReference type="Pfam" id="PF08659">
    <property type="entry name" value="KR"/>
    <property type="match status" value="5"/>
</dbReference>
<dbReference type="Pfam" id="PF18369">
    <property type="entry name" value="PKS_DE"/>
    <property type="match status" value="3"/>
</dbReference>
<dbReference type="Pfam" id="PF16197">
    <property type="entry name" value="KAsynt_C_assoc"/>
    <property type="match status" value="5"/>
</dbReference>
<dbReference type="Pfam" id="PF02801">
    <property type="entry name" value="Ketoacyl-synt_C"/>
    <property type="match status" value="5"/>
</dbReference>
<dbReference type="InterPro" id="IPR020807">
    <property type="entry name" value="PKS_DH"/>
</dbReference>
<dbReference type="InterPro" id="IPR014043">
    <property type="entry name" value="Acyl_transferase_dom"/>
</dbReference>
<dbReference type="PANTHER" id="PTHR43775:SF51">
    <property type="entry name" value="INACTIVE PHENOLPHTHIOCEROL SYNTHESIS POLYKETIDE SYNTHASE TYPE I PKS1-RELATED"/>
    <property type="match status" value="1"/>
</dbReference>
<dbReference type="Gene3D" id="1.10.1200.10">
    <property type="entry name" value="ACP-like"/>
    <property type="match status" value="5"/>
</dbReference>
<dbReference type="CDD" id="cd08952">
    <property type="entry name" value="KR_1_SDR_x"/>
    <property type="match status" value="4"/>
</dbReference>
<dbReference type="InterPro" id="IPR020841">
    <property type="entry name" value="PKS_Beta-ketoAc_synthase_dom"/>
</dbReference>
<dbReference type="GO" id="GO:0004312">
    <property type="term" value="F:fatty acid synthase activity"/>
    <property type="evidence" value="ECO:0007669"/>
    <property type="project" value="TreeGrafter"/>
</dbReference>
<dbReference type="Pfam" id="PF00109">
    <property type="entry name" value="ketoacyl-synt"/>
    <property type="match status" value="5"/>
</dbReference>
<dbReference type="PROSITE" id="PS50075">
    <property type="entry name" value="CARRIER"/>
    <property type="match status" value="5"/>
</dbReference>
<feature type="domain" description="Ketosynthase family 3 (KS3)" evidence="16">
    <location>
        <begin position="1758"/>
        <end position="2180"/>
    </location>
</feature>
<dbReference type="Pfam" id="PF08990">
    <property type="entry name" value="Docking"/>
    <property type="match status" value="1"/>
</dbReference>
<comment type="pathway">
    <text evidence="11">Antibiotic biosynthesis; erythromycin biosynthesis.</text>
</comment>
<evidence type="ECO:0000256" key="12">
    <source>
        <dbReference type="ARBA" id="ARBA00063272"/>
    </source>
</evidence>
<evidence type="ECO:0000256" key="11">
    <source>
        <dbReference type="ARBA" id="ARBA00060622"/>
    </source>
</evidence>
<feature type="domain" description="Carrier" evidence="15">
    <location>
        <begin position="7673"/>
        <end position="7749"/>
    </location>
</feature>
<dbReference type="InterPro" id="IPR015083">
    <property type="entry name" value="NorB/c/GfsB-D-like_docking"/>
</dbReference>
<dbReference type="SMART" id="SM01294">
    <property type="entry name" value="PKS_PP_betabranch"/>
    <property type="match status" value="4"/>
</dbReference>
<dbReference type="GO" id="GO:0033068">
    <property type="term" value="P:macrolide biosynthetic process"/>
    <property type="evidence" value="ECO:0007669"/>
    <property type="project" value="UniProtKB-ARBA"/>
</dbReference>
<feature type="domain" description="Ketosynthase family 3 (KS3)" evidence="16">
    <location>
        <begin position="4772"/>
        <end position="5196"/>
    </location>
</feature>
<feature type="domain" description="Carrier" evidence="15">
    <location>
        <begin position="4678"/>
        <end position="4753"/>
    </location>
</feature>
<dbReference type="PANTHER" id="PTHR43775">
    <property type="entry name" value="FATTY ACID SYNTHASE"/>
    <property type="match status" value="1"/>
</dbReference>
<reference evidence="18 19" key="1">
    <citation type="submission" date="2019-06" db="EMBL/GenBank/DDBJ databases">
        <title>Sequencing the genomes of 1000 actinobacteria strains.</title>
        <authorList>
            <person name="Klenk H.-P."/>
        </authorList>
    </citation>
    <scope>NUCLEOTIDE SEQUENCE [LARGE SCALE GENOMIC DNA]</scope>
    <source>
        <strain evidence="18 19">DSM 45679</strain>
    </source>
</reference>
<feature type="domain" description="PKS/mFAS DH" evidence="17">
    <location>
        <begin position="917"/>
        <end position="1190"/>
    </location>
</feature>
<dbReference type="InterPro" id="IPR016035">
    <property type="entry name" value="Acyl_Trfase/lysoPLipase"/>
</dbReference>
<evidence type="ECO:0000256" key="1">
    <source>
        <dbReference type="ARBA" id="ARBA00001957"/>
    </source>
</evidence>
<dbReference type="SUPFAM" id="SSF47336">
    <property type="entry name" value="ACP-like"/>
    <property type="match status" value="5"/>
</dbReference>
<dbReference type="Pfam" id="PF22953">
    <property type="entry name" value="SpnB_Rossmann"/>
    <property type="match status" value="1"/>
</dbReference>
<dbReference type="Pfam" id="PF00698">
    <property type="entry name" value="Acyl_transf_1"/>
    <property type="match status" value="5"/>
</dbReference>
<dbReference type="InterPro" id="IPR050091">
    <property type="entry name" value="PKS_NRPS_Biosynth_Enz"/>
</dbReference>
<dbReference type="InterPro" id="IPR020806">
    <property type="entry name" value="PKS_PP-bd"/>
</dbReference>
<dbReference type="CDD" id="cd08956">
    <property type="entry name" value="KR_3_FAS_SDR_x"/>
    <property type="match status" value="1"/>
</dbReference>
<dbReference type="SMART" id="SM00826">
    <property type="entry name" value="PKS_DH"/>
    <property type="match status" value="1"/>
</dbReference>
<dbReference type="EC" id="2.3.1.94" evidence="13"/>
<dbReference type="SUPFAM" id="SSF52151">
    <property type="entry name" value="FabD/lysophospholipase-like"/>
    <property type="match status" value="5"/>
</dbReference>
<dbReference type="PROSITE" id="PS52004">
    <property type="entry name" value="KS3_2"/>
    <property type="match status" value="5"/>
</dbReference>
<evidence type="ECO:0000256" key="3">
    <source>
        <dbReference type="ARBA" id="ARBA00022553"/>
    </source>
</evidence>
<dbReference type="SUPFAM" id="SSF55048">
    <property type="entry name" value="Probable ACP-binding domain of malonyl-CoA ACP transacylase"/>
    <property type="match status" value="5"/>
</dbReference>
<keyword evidence="6" id="KW-0045">Antibiotic biosynthesis</keyword>
<dbReference type="PROSITE" id="PS00606">
    <property type="entry name" value="KS3_1"/>
    <property type="match status" value="5"/>
</dbReference>
<dbReference type="InterPro" id="IPR014031">
    <property type="entry name" value="Ketoacyl_synth_C"/>
</dbReference>
<comment type="function">
    <text evidence="10">Involved in the biosynthesis of antibiotic erythromycin via the biosynthesis of its aglycone precursor, 6-deoxyerythronolide B (6-dEB).</text>
</comment>
<feature type="active site" description="Proton acceptor; for dehydratase activity" evidence="14">
    <location>
        <position position="949"/>
    </location>
</feature>
<dbReference type="CDD" id="cd00833">
    <property type="entry name" value="PKS"/>
    <property type="match status" value="5"/>
</dbReference>
<feature type="domain" description="Carrier" evidence="15">
    <location>
        <begin position="3140"/>
        <end position="3218"/>
    </location>
</feature>
<evidence type="ECO:0000259" key="15">
    <source>
        <dbReference type="PROSITE" id="PS50075"/>
    </source>
</evidence>
<dbReference type="FunFam" id="1.10.1200.10:FF:000007">
    <property type="entry name" value="Probable polyketide synthase pks17"/>
    <property type="match status" value="5"/>
</dbReference>
<dbReference type="Pfam" id="PF00550">
    <property type="entry name" value="PP-binding"/>
    <property type="match status" value="5"/>
</dbReference>
<dbReference type="SMART" id="SM00823">
    <property type="entry name" value="PKS_PP"/>
    <property type="match status" value="5"/>
</dbReference>
<dbReference type="Gene3D" id="6.10.140.1830">
    <property type="match status" value="2"/>
</dbReference>
<dbReference type="InterPro" id="IPR001227">
    <property type="entry name" value="Ac_transferase_dom_sf"/>
</dbReference>
<dbReference type="Proteomes" id="UP000320876">
    <property type="component" value="Unassembled WGS sequence"/>
</dbReference>
<evidence type="ECO:0000256" key="4">
    <source>
        <dbReference type="ARBA" id="ARBA00022679"/>
    </source>
</evidence>
<dbReference type="SMART" id="SM00825">
    <property type="entry name" value="PKS_KS"/>
    <property type="match status" value="5"/>
</dbReference>
<feature type="domain" description="Carrier" evidence="15">
    <location>
        <begin position="1666"/>
        <end position="1741"/>
    </location>
</feature>
<dbReference type="FunFam" id="3.40.366.10:FF:000002">
    <property type="entry name" value="Probable polyketide synthase 2"/>
    <property type="match status" value="2"/>
</dbReference>
<dbReference type="InterPro" id="IPR009081">
    <property type="entry name" value="PP-bd_ACP"/>
</dbReference>
<dbReference type="Gene3D" id="3.10.129.110">
    <property type="entry name" value="Polyketide synthase dehydratase"/>
    <property type="match status" value="1"/>
</dbReference>
<dbReference type="Gene3D" id="3.40.366.10">
    <property type="entry name" value="Malonyl-Coenzyme A Acyl Carrier Protein, domain 2"/>
    <property type="match status" value="5"/>
</dbReference>
<evidence type="ECO:0000256" key="10">
    <source>
        <dbReference type="ARBA" id="ARBA00060158"/>
    </source>
</evidence>
<evidence type="ECO:0000256" key="2">
    <source>
        <dbReference type="ARBA" id="ARBA00022450"/>
    </source>
</evidence>
<dbReference type="PROSITE" id="PS00012">
    <property type="entry name" value="PHOSPHOPANTETHEINE"/>
    <property type="match status" value="5"/>
</dbReference>
<evidence type="ECO:0000256" key="5">
    <source>
        <dbReference type="ARBA" id="ARBA00022737"/>
    </source>
</evidence>
<dbReference type="InterPro" id="IPR049551">
    <property type="entry name" value="PKS_DH_C"/>
</dbReference>
<keyword evidence="8" id="KW-0012">Acyltransferase</keyword>
<dbReference type="SUPFAM" id="SSF51735">
    <property type="entry name" value="NAD(P)-binding Rossmann-fold domains"/>
    <property type="match status" value="10"/>
</dbReference>
<comment type="subunit">
    <text evidence="12">Homodimer. Erythronolide synthase is composed of EryAI, EryAII and EryAIII multimodular (2 modules) polypeptides each coding for a functional synthase subunit which participates in 2 of the six FAS-like elongation steps required for formation of the polyketide. Module 1, 2, 3, 4, 5, and 6 participating in biosynthesis steps 1, 2, 3, 4, 5, and 6, respectively.</text>
</comment>
<dbReference type="InterPro" id="IPR049552">
    <property type="entry name" value="PKS_DH_N"/>
</dbReference>
<dbReference type="InterPro" id="IPR016039">
    <property type="entry name" value="Thiolase-like"/>
</dbReference>
<sequence>MNMDNEQRLRDYLRRAGTDLQRTRQRLHELEAAAHEPIAIIGMSCRYPGGVANPDDLWRMVESGADGISGLPADRGWSLDSLDSSATLAGGFLADATMFDADFFGISPREALAMDPQQRVLLESAWEAVEHAGIDPLSVSGSRTGVFVGAIPQDYRVGPADNVDGFALTGTTTSVLSGRLAYVLGLVGPTVTVDTACSASLVSLHLAARALRAGECSLALAGGVTVMPSPLTFVEFSKQGGLAADGYCRSFADSASGTGWSEGAGVLMLERLSDAERNGHRILAVVRGSAVNSDGASNGLTAPNGPSQQRVIEQALVDARLSPGQVDAVEAHGTGTTLGDPVEAEALLATYGRDRPADRPLLLGSVKSNISHTQAAAGVAGVIKMVMAIRHGVLPRTLHVDRPSTHVDWSAGQVRLLTENLPWPESGEPRRAGVSSFGLSGTNAHAVLEQAPGTEPEPEPEPAGPVPVLVSARGREALRAQAARLAATAGERNLVDLAFSTATGRSRFEHTAVVVAGDREEAAAALTALAEDDPAACLVRGSARGRPRLAMLFAGQGGQRLGMGQGLSRRFPVFADALAEVTTELDRHLDRPLRTVLYGEDAAGLAGTEYAQPALFALEVALYRLVESWGIVPDFLLGHSVGELAAAQVAGVFSLADAARLVAARGRLMRELAPAGGAMAAIPAGEEEVRPLLGERVSLAAVNGPESVVIAGDEQAVAELAARFERDGGRVRRLRVSHAFHSADMDPVLEPFRAVVAGLTAREPLIPIVSGRTGEPATLPELTSADYWAEQLRRTVRFADGLRWLRGHGTGAFLELGPDGTLTGLAEALPGGEEPAGELTALPTLRPERDEVGTITTAVAGLHTRGVPVRWADYFAGTGARGVELPTYAFQRSRFWPKDGMRATGDLRAAGLGAARHPLLSAAVSLAGSAGTVLTGRLSVRSQPWLADHVVGDAVLLPGAAMLELAIRAGDEVGCDRVAELTMTAPLPLPEHGGVQLQLRIDGPDPDGGRPLGIYARPEGADELPWTRHATGVLATGADPGTFDARQWPPPGAEPVDIEGLYPRLAEAGLRYGPACQGLRAAWRRGTEVFAEAALPATAAEDAGAFGLHPALLDATLHAAAVADLGEGAAGGVPFSWKGARLHATGARALRVRLVADGDRLAVDLADTTGAPVASVDSLVLRAPADGEAAPARPERDLYRLDWVEVPRAERAEDGNGGDGGATAVLGPDPLDLAATLGCPAGAGLDELATGGLPATVVYPVCGDPAVGPPARARELTGSVLTTLTAWLADDRFPDSRLVFLTRGATTPDPDPAAAAVCGLVRTAQAEHPGRFGLVDLDPDDHLEASVLRVALGLAEPQVAIRDGAPLAARLARVPPEPAEPATWDPEGTVVITGGTSGLGALLARHLAAEHGVCHLLLLSRRGAAAPGAAELAGELTGLGATPAVVACDAADRVALAEALSAVPREHPVTAVLHAAGVLADGVVSSLTPERLATVLRPKVDAAWNLHELTRDADLSAFLLFSSVAGIVGAAGQGNYAAGNAFLDALAAARRAAGLPGMSLAWGPWEQGEGMTGQLGVDGVRRLRRLGTPPLPVPDGLALFDAALRAGEPVLAPVRLDLPALRDLETVPAVLRGLVPGAARRTAAAAPGAGGLAHRLRGLDPARRSGAAVDLVREQVAAVLGHGGGTAIDPLRSFADLGFDSLTVVELRNRLSAATGVRLAATVVFDHPTVTALAAHLVDLLAGTAAVPGTEPAPAAAEEPIAIVGMSCRYPGGVRSPEDLWRLVSEGGDAISGFPTNRGWDLGALFHPDPDHPGTSYTRSGGFLHDAGDFDPAFFGMSPREAVATDAQQRLLLEAGWEAVERAGIAPHSLRGSRTGVFAGVMYGDYGAVLSGSEFEGHLGTGSSASVASGRLAYLLGLEGPAITVDTACSSSLVALHWAMRALNAGECALALAGGVTVMSTPAPFVEFSRQRGLSPDGRCKAYSAAADGVGWSEGVGMLALERLSDAERNGHRILAVVRGSAVNSDGASNGLTAPNGLAQQRVIRDALVAARLSISEVDVVEGHGTGTALGDPIEAQALLATYGQERDTPLLLGSVKSNIGHTQAAAGVAGVIKMVMAMRYGQVPRSLHADTASSQVDWAAGAVRVLAEPADWPAADRPRRAAVSSFGFSGTNVHTVLEQAPEPAEAPAAREPAGAPLVLSARGAAALRDQAARLVSTMDQWPDATLDDLALSLATTRSHFERRAAVLPGDRATVRTALAALAADRPDPAVLADEAVQGGRLALLFAGQGGQRPGMGRELYDRFPAFATALDAVQDALRPWLDRSPAEILFAAADTAEAGLLDRTGWAQPALFAVEVALFRLLEHWGVRPDYLAGHSVGELAAAHVAGVLSLADACALVAARARLMEALPAAGAMVAVRAGEAEMRAALGEQPGVPVEVASVNGPSAVVISGDEDAVLEVAAGFAARGRKTRRLRVSHAFHSPHMDPVLADLRRAAEGLSYAPPEIPVVSTRTGELVPAERLCSPDYWVEQARHAVRFADAVTTLAGLGVTTFLELGPDGALSAAAADTLGEEAEAAAIPVLREDRTEETTLVAALARLHLRGGDVDWPAYFAGTAARRVDLPTYPFQHGSYWPQPAGRQGLPEERARPDSWRYRVSWTALSEPAGDPLSGCWLLVTTPGDGELAGRLATALRTHGAEVRELELDPEEADPADLAGTLAARGEVCGVLSAVAPDERPSRTHPALGTGLAATHTLLRALTESGLSAPLWTVTTGAVSASDADPVTSPAQAAVWGFGRTAALEYPGHWGGLVDLPADLPEPAGRRLAAVLAGALPGEDQLAVRAAGVLGRRLAHHPLGVPAADPPVRGTVLVTGGTSGLGAEAARWLAGSGAARLVLTSRRGEDAPGAAELRAELAELGARVEVVACDVTDRAALAAVLDSVPPDTPLTGVVHAAGVSEFRPLPETGLADLASAMAAKAGGAANLDALLGTAELDLFVLFGSIAGVLGSGAQAGYAAANAYLDALAEQRHARGLTATCLAWGPWADTGMASGAEETDRFARRGLRGLPPGPALNELRRAVARRDVTVTVADIDWARYAPIFTAARHSPLLAELPEVAEPEATAGAGAASELAERLAGLSEAEQERVLVGMVRDEAAAVLGHEGAGEVAERRAFSAAGFDSLTAVELRQRMRALTGLPLPTTMVFDFPSPLELARYLRAELAGTGGPAAAPVATSAATGEDPIVIVGMSCRFPGEVADPDQLWELLLSGTEGLSEFPDGRGWETAVAYHPDPDRPGTTYTTRGGFLHDADRFDPGFFGISPREALGMDPQQRLLLETTWEAFERAGIDPAGLRGSLTGSFIGSSYAQYGDGGDGTDVLGHVVTGTIPSVLSGRLAYVFGLEGPAVTVDTACSSSLVALHLAAQSLREGETSLAVAGGVTVMTTPGPFIAFSRQRALAPDGRCKPFSDAADGMALAEGVGIVVVERLSDARRNGHPVLAVLRGSAINSDGASNGLTAPNGRSQQRVIRQALANAHLSTSDIDAVEAHGTGTALGDPIEVRALQATYGADRPGGRPLLLGSIKSNIGHSQSAAGIAGVIKMVLALRHGVLPRSLHAERPSPHVDWSAGTVLPLGERADWPATGRPRRGAVSSFGISGTNAHLLLEQAPAVEAEPEPARRRPDTVPLVLSARDPAALRAQAGNLLPYLEGETDPADLGHSLLRTRSLFEHRAVLLGGQRADLVPGLAALAGGRPDPGVVDGTADVEGRTVFVFPGQGSQWAGMGARLLDSCPVFAERVAECAAALGPFVDWSLPDVLRRAEGAPSLERVDVVQPAAFAMMVSLAAVWRSRGVVPDAVVGHSQGEIAAAVVAGALSLEDGARVVALRSRAIARLLTGSGGMLSIALAPGEVERRLPGDEVSIAAVNGPRSVVVSGPPPALDALQAELAGEDVRVRRIPVDYASHSPQVEALRAELLDQLAPIRPGSAAVPLLSTLTGDWLAEGEADAEYWYRNLRRTVRFEPAIRALLDREHRAFIEISPHPVLTFAVQETADDAGERVVATGTLRRDDGGLDRMLTSLAEVFVRGVAVDWTGEFDGTGARRIELPTYAFQHERFWLPCGPLGGTGRAGNAGNAGDTGYAGDTAWTELAEADPAALAAELEVDEQALATVLPALSGWRRKRAEESAVDSWRYRIRWLPAPAGAPATLSGTWLLVTTAEDEGGVAGEIAEALAGHGAEVRILRPAEAGLERAALADFLEAEGVTDAAGIVSLAVPGERPCPRQPELTDGLARTVTLVQALGDLGVTAPLWLLTRGAVCTGRSDPVTDPAQAMVAGVGWTAAVEHPDRWGGVLDLPETLDTQGAGLLAAALAGRTGEDQLALRPAGLLARRLVPAPVAAAAGRWRPAGSTLITGGTGTLAPHVARWLAGHGAEHLVLVSRGGPDSPRAEGLVAELAELGAEVEVVACDVTDLESLAGLRDDLRERGHEVRTVIHAAARIELCSLADTDLAAFARVLHAKVGGAANLDRVFGSDLDAFVLFSSVAGMWGTGQHAAYVAGNAYLHALAERRRACGLPATALSWGIWADDRESGRVDPGQIRRSGLEFMDPGSALAGLRRALDADDTTLALADIDWERYHPVYTSARPTTLFDEIPAVRARAEEAGQERGAPRGELADRLRTLPGAERVRALADLVRAEAAAVLGHGSAEGLPDHRAFRDAGFDSVTAVDLRNRIAASTGLNLPATMVFDHPNPVALAGFLDARLSGAGAPARTAPAGGVFTAEEPVAIVGMSCRYPGGADSPERLWELLIDGADATSPFPADRGWRPEELYDPDPDRAGHTYSVRGGFLHEVAEFDAAFFGVSPREALAMDPQQRLLLETAWEAFERAGLDPHRLRGSRTGTFIGASYQDYGTSLARTVEGTEGHQITGSLPSVLSGRLAYLFGLEGPALTLDTACSSSLVALHLAARSLATGESDLALAGGASIMATPAAFVGFSRQRVLAEDGRCKAYADAADGMTLAEGVGLVLLERLSDARRNGHPVLAVLRGSAVNSDGASNGLTAPNGPAQQRVIADALAAGGLRPSDVDALEGHGTGTALGDPIEAQALLATYGQERERPLLLGSIKSNLGHTQMASGVAGVIKMVQALRHGVLPRTLHVDTPSSHVDWQDGAIELLTERADWPETGRPRRAGISSFGLSGTNVHAVLEQAPEPEEPEPAEPVTGPVLVPVSARDTGALRARAADLLTLLEERPDTPIPDLARALATTRADFEQRAAILAEGREDLVRGLSALRDGGPAAGLRRGRAGTGRTAFLFSGQGSQRPGMGGRLYERFEVFARALDEVIAHLDPELDRPLREVLFAVDGTEDARLLDRTGYTQPALFAFEVALFRLLESWGLRPDYLAGHSIGELAAAHVAGCLTLPDAATLVAGRARLMQELPDTAAGAMVAVEATEAEAAELLGEPGGPVSIAAVNGPCAVVLAGAEQQTLRAAAALAERGRRTRRLRVSHAFHSPLLDDMLAEFAAVAAGVSYAPPRIPIVSNVTGRLATAEQLCSPDHWVAHARRTVRFADGIRTLAEQGVSTFLELGPDGVLAGMAADNLGQETGVAPVPALRADRPEVPALLGALGELYVHGVPIEWAALFADGGTRRVELPTYPFQRERFWPAAPEPEATAAGGADADFWAAVRGADRAYLSTELGVDEDTVDAIVPALAGWRQRRDRRSALDELRYRIEWRPCPSPVPPAPAGRWLVLLPAGAEEPDWLEPLLDLLAERAVRLTVPGPDRAAIAGPAGELAGDLAGVLCLPALAGEQEGAPELPGAPAMTVAAVQGLADAGVTAPLWCLTRGAVPATAADAAPDPAQAAVWGLGRSVALEQPRTWGGLIDLPAALDRHAVRRLAAALTGTEDQLALRRAGLLARRLVRARRDLDRRRREFRPSGTVLVTGGTGGIGGQVARWLAREGAEHLLLVGRRGGEAPGAAALAAELGELGARVTLAACDAADRDALAAVLDGIPAELPLTAVFHAAGIVDDGVVDGLTPDRFAGVLRAKAVAARHLHELTAEADLSAFVLFSSIAGLLGAAGQGNYAAANAALDAVAARRRAEGLPATAVCWGPWAEYGMAVDGETVAGRMRRGGLSPLAPELALAALRGAVEQDETTVAFADIDWDRFGPVLAGQRQAPLLAELPGARPAGAEGAPQPGERLAGLPAAHRDRRLPELLREQVAAVLGYADPAEVDPERPFLQLGFDSLTALELRNTLATATGLRLPASLLFDHPTPRELAAFLARELTGAAPRELPATAEPSTEPIAVVGIGCRFPGGVSSPEELWRLLSDGGDAMSGFPADRGWDLGALAARSATRHGGFLPDVGEFDAEFFGISPREALAMDPQQRLLLETAWEALERAGLDPTALRGTGTGVFIGTNGQDYVTMLRRAAESAAAAEADGIGGHVATGNTASVLSGRLAYLLGLEGPAVTVDTACSASLVALHWAGRALRSGECTLALAGGVSVMSSPDAFVEFSLQGGLAPDGRCKAFAEGADGTAWSEGAGVLVLERLSDARRHGHRILATIRGSAVNSDGASNGLTAPNGPAQQRVIRAALADAGLTAPEVDAVEAHGTGTALGDPVEAHALLSTYGRDRDTPLRLGSIKSNIGHTQGAAGVAGVIKMVLATRHGLLPRSLHLDRPSSHVDWTAGEIELLAEPAEWPVTGRPRRAGVSAFGISGTNAHVLVEQAPLAEPAAGEGTPEAEPGLVPWVVSGRTAEGLRAQLDRLAEHTAARPGLSRVALGRALATERAALPHRAVLLSGAHGTTEVARDTARAGGECAFLFSGQGSQRLGMGSGLYQRYDVFADALDETLAHLEPGLREVMWGADPGALTETGYAQPALFAVEVALLRLLESWGVRPDQVAGHSIGELTAAYAAGVLSLADACALVTARAGLMQALPQGGAMVAVRAGEDEVRALLDERVSLAAVNGPAAVVLSGEEAAVAGIAATLEDRGRRTTRLRVSHAFHSPLMEPMLAEFGRIAASLDYHPPALPVVSNRTGILATAGELRSPDYWVAQVRDTVRFAEGVRTLRAEGAGAFLEVGPDGVLCAMAQENLAATEGDRTLLVPLQRKDRDEDTALLTALGTLHAGGVGVDWSGYFGPGASADLPTYAFQRGRYWPEVAAPAARAAGDPADAEFWSAIERSDVDSLSAELDLDADTLTAVVPALSSWRRARREREAVHGWRYAVTPVPLTLPDPAELDGTWLAVLPEGWAEDPWLSAAVRALRGTVHPVAAADRAGLLHHLARRDTEPAGVVSFLATGPEREWAWPSVLLSALAEAGTAAPLWCVTRGATPAGDTDGAADPAQAALWGAGRACALEQPERWGGLVDLPETLEGAVPAGFTAVLAGLGEDQAVVRPSGVFAHRLTRAQRPAERHWTPAGTVLVAGTGQDLAEPVLRWLASTGAERVVLAGGDTAVDATGLAAELGIDLTLAPCDTADRAALAELLAGLPEPLGGVIVGAPPDDPGTDPETEPEAALRARVAAAAHLDELLGDGGTEAFVVLGSVAGAWGMAGREREAAASAYLEALARRRHRRGAPATAVAFGPLEGDPGGAAHLRLNGLLPMPPELALAVLGRVVGCGDAVTTVAEVAWDRFAPAFTASRPSPLLGGLAEARVAMADAQRQRGGGQEDSARLRERLLDLPAAERKEVLVELVTDRVAVVLGHTGAVPADRAFADLGFDSLTAVDLRNQLGEGTGLSLPATLAFDYPTPEDLAGHLLGELLPDPPPGDGEVDPHALLDAVPLARLREAGVLDQLVRLAGHEETAGPRAEDIDSMDVEDLVRTAMNGQTDQSHD</sequence>
<dbReference type="GO" id="GO:0006633">
    <property type="term" value="P:fatty acid biosynthetic process"/>
    <property type="evidence" value="ECO:0007669"/>
    <property type="project" value="InterPro"/>
</dbReference>